<dbReference type="RefSeq" id="WP_096919503.1">
    <property type="nucleotide sequence ID" value="NZ_CP029487.1"/>
</dbReference>
<protein>
    <recommendedName>
        <fullName evidence="3">DUF5659 domain-containing protein</fullName>
    </recommendedName>
</protein>
<dbReference type="EMBL" id="CP029487">
    <property type="protein sequence ID" value="QCT70125.1"/>
    <property type="molecule type" value="Genomic_DNA"/>
</dbReference>
<dbReference type="KEGG" id="emt:CPZ25_001960"/>
<organism evidence="1 2">
    <name type="scientific">Eubacterium maltosivorans</name>
    <dbReference type="NCBI Taxonomy" id="2041044"/>
    <lineage>
        <taxon>Bacteria</taxon>
        <taxon>Bacillati</taxon>
        <taxon>Bacillota</taxon>
        <taxon>Clostridia</taxon>
        <taxon>Eubacteriales</taxon>
        <taxon>Eubacteriaceae</taxon>
        <taxon>Eubacterium</taxon>
    </lineage>
</organism>
<reference evidence="1 2" key="1">
    <citation type="submission" date="2018-05" db="EMBL/GenBank/DDBJ databases">
        <title>Genome comparison of Eubacterium sp.</title>
        <authorList>
            <person name="Feng Y."/>
            <person name="Sanchez-Andrea I."/>
            <person name="Stams A.J.M."/>
            <person name="De Vos W.M."/>
        </authorList>
    </citation>
    <scope>NUCLEOTIDE SEQUENCE [LARGE SCALE GENOMIC DNA]</scope>
    <source>
        <strain evidence="1 2">YI</strain>
    </source>
</reference>
<proteinExistence type="predicted"/>
<evidence type="ECO:0000313" key="1">
    <source>
        <dbReference type="EMBL" id="QCT70125.1"/>
    </source>
</evidence>
<dbReference type="Proteomes" id="UP000218387">
    <property type="component" value="Chromosome"/>
</dbReference>
<sequence>MQISNDELKERFFFCFSRPLADFLEKRGLSYIIKATDKKADRVYTLFDKTPALESALADWAKAKEEWRAKWFY</sequence>
<evidence type="ECO:0008006" key="3">
    <source>
        <dbReference type="Google" id="ProtNLM"/>
    </source>
</evidence>
<evidence type="ECO:0000313" key="2">
    <source>
        <dbReference type="Proteomes" id="UP000218387"/>
    </source>
</evidence>
<keyword evidence="2" id="KW-1185">Reference proteome</keyword>
<name>A0A4P9C6B3_EUBML</name>
<dbReference type="AlphaFoldDB" id="A0A4P9C6B3"/>
<accession>A0A4P9C6B3</accession>
<gene>
    <name evidence="1" type="ORF">CPZ25_001960</name>
</gene>